<gene>
    <name evidence="7" type="ORF">BABINDRAFT_159419</name>
</gene>
<dbReference type="Proteomes" id="UP000094336">
    <property type="component" value="Unassembled WGS sequence"/>
</dbReference>
<dbReference type="GO" id="GO:0015123">
    <property type="term" value="F:acetate transmembrane transporter activity"/>
    <property type="evidence" value="ECO:0007669"/>
    <property type="project" value="TreeGrafter"/>
</dbReference>
<keyword evidence="4 6" id="KW-1133">Transmembrane helix</keyword>
<dbReference type="InterPro" id="IPR000791">
    <property type="entry name" value="Gpr1/Fun34/SatP-like"/>
</dbReference>
<feature type="transmembrane region" description="Helical" evidence="6">
    <location>
        <begin position="78"/>
        <end position="97"/>
    </location>
</feature>
<evidence type="ECO:0000313" key="8">
    <source>
        <dbReference type="Proteomes" id="UP000094336"/>
    </source>
</evidence>
<reference evidence="8" key="1">
    <citation type="submission" date="2016-05" db="EMBL/GenBank/DDBJ databases">
        <title>Comparative genomics of biotechnologically important yeasts.</title>
        <authorList>
            <consortium name="DOE Joint Genome Institute"/>
            <person name="Riley R."/>
            <person name="Haridas S."/>
            <person name="Wolfe K.H."/>
            <person name="Lopes M.R."/>
            <person name="Hittinger C.T."/>
            <person name="Goker M."/>
            <person name="Salamov A."/>
            <person name="Wisecaver J."/>
            <person name="Long T.M."/>
            <person name="Aerts A.L."/>
            <person name="Barry K."/>
            <person name="Choi C."/>
            <person name="Clum A."/>
            <person name="Coughlan A.Y."/>
            <person name="Deshpande S."/>
            <person name="Douglass A.P."/>
            <person name="Hanson S.J."/>
            <person name="Klenk H.-P."/>
            <person name="Labutti K."/>
            <person name="Lapidus A."/>
            <person name="Lindquist E."/>
            <person name="Lipzen A."/>
            <person name="Meier-Kolthoff J.P."/>
            <person name="Ohm R.A."/>
            <person name="Otillar R.P."/>
            <person name="Pangilinan J."/>
            <person name="Peng Y."/>
            <person name="Rokas A."/>
            <person name="Rosa C.A."/>
            <person name="Scheuner C."/>
            <person name="Sibirny A.A."/>
            <person name="Slot J.C."/>
            <person name="Stielow J.B."/>
            <person name="Sun H."/>
            <person name="Kurtzman C.P."/>
            <person name="Blackwell M."/>
            <person name="Grigoriev I.V."/>
            <person name="Jeffries T.W."/>
        </authorList>
    </citation>
    <scope>NUCLEOTIDE SEQUENCE [LARGE SCALE GENOMIC DNA]</scope>
    <source>
        <strain evidence="8">NRRL Y-12698</strain>
    </source>
</reference>
<evidence type="ECO:0000256" key="1">
    <source>
        <dbReference type="ARBA" id="ARBA00004141"/>
    </source>
</evidence>
<dbReference type="AlphaFoldDB" id="A0A1E3QZ77"/>
<feature type="transmembrane region" description="Helical" evidence="6">
    <location>
        <begin position="40"/>
        <end position="58"/>
    </location>
</feature>
<dbReference type="Pfam" id="PF01184">
    <property type="entry name" value="Gpr1_Fun34_YaaH"/>
    <property type="match status" value="1"/>
</dbReference>
<dbReference type="PANTHER" id="PTHR31123:SF1">
    <property type="entry name" value="ACCUMULATION OF DYADS PROTEIN 2-RELATED"/>
    <property type="match status" value="1"/>
</dbReference>
<sequence length="176" mass="19027">MQLGGGGLGNTNVLAGAGMFLAGICLMLSGMWCMFLGNTFGGTVFTVFGGIWLSYGYVMAPSSGIVASYASIEDFQHAMAAYVATWTLFAFMCWALTFKSTVMFCAQFMWLSLLFLTATIQLYTNSKAWLKVTGVFSLLNGAFGMYNMFAGMADETNSYFVIKSMCMPGAQDPAKI</sequence>
<evidence type="ECO:0000256" key="3">
    <source>
        <dbReference type="ARBA" id="ARBA00022692"/>
    </source>
</evidence>
<organism evidence="7 8">
    <name type="scientific">Babjeviella inositovora NRRL Y-12698</name>
    <dbReference type="NCBI Taxonomy" id="984486"/>
    <lineage>
        <taxon>Eukaryota</taxon>
        <taxon>Fungi</taxon>
        <taxon>Dikarya</taxon>
        <taxon>Ascomycota</taxon>
        <taxon>Saccharomycotina</taxon>
        <taxon>Pichiomycetes</taxon>
        <taxon>Serinales incertae sedis</taxon>
        <taxon>Babjeviella</taxon>
    </lineage>
</organism>
<evidence type="ECO:0000256" key="4">
    <source>
        <dbReference type="ARBA" id="ARBA00022989"/>
    </source>
</evidence>
<name>A0A1E3QZ77_9ASCO</name>
<dbReference type="NCBIfam" id="NF038013">
    <property type="entry name" value="AceTr_1"/>
    <property type="match status" value="1"/>
</dbReference>
<evidence type="ECO:0000256" key="2">
    <source>
        <dbReference type="ARBA" id="ARBA00005587"/>
    </source>
</evidence>
<dbReference type="GeneID" id="30145501"/>
<proteinExistence type="inferred from homology"/>
<dbReference type="PANTHER" id="PTHR31123">
    <property type="entry name" value="ACCUMULATION OF DYADS PROTEIN 2-RELATED"/>
    <property type="match status" value="1"/>
</dbReference>
<dbReference type="EMBL" id="KV454426">
    <property type="protein sequence ID" value="ODQ82936.1"/>
    <property type="molecule type" value="Genomic_DNA"/>
</dbReference>
<protein>
    <submittedName>
        <fullName evidence="7">Uncharacterized protein</fullName>
    </submittedName>
</protein>
<feature type="transmembrane region" description="Helical" evidence="6">
    <location>
        <begin position="104"/>
        <end position="123"/>
    </location>
</feature>
<dbReference type="STRING" id="984486.A0A1E3QZ77"/>
<dbReference type="RefSeq" id="XP_018988264.1">
    <property type="nucleotide sequence ID" value="XM_019127648.1"/>
</dbReference>
<evidence type="ECO:0000256" key="6">
    <source>
        <dbReference type="SAM" id="Phobius"/>
    </source>
</evidence>
<keyword evidence="3 6" id="KW-0812">Transmembrane</keyword>
<comment type="similarity">
    <text evidence="2">Belongs to the acetate uptake transporter (AceTr) (TC 2.A.96) family.</text>
</comment>
<dbReference type="GO" id="GO:0005886">
    <property type="term" value="C:plasma membrane"/>
    <property type="evidence" value="ECO:0007669"/>
    <property type="project" value="TreeGrafter"/>
</dbReference>
<comment type="subcellular location">
    <subcellularLocation>
        <location evidence="1">Membrane</location>
        <topology evidence="1">Multi-pass membrane protein</topology>
    </subcellularLocation>
</comment>
<keyword evidence="8" id="KW-1185">Reference proteome</keyword>
<evidence type="ECO:0000256" key="5">
    <source>
        <dbReference type="ARBA" id="ARBA00023136"/>
    </source>
</evidence>
<dbReference type="OrthoDB" id="3648309at2759"/>
<dbReference type="InterPro" id="IPR051633">
    <property type="entry name" value="AceTr"/>
</dbReference>
<evidence type="ECO:0000313" key="7">
    <source>
        <dbReference type="EMBL" id="ODQ82936.1"/>
    </source>
</evidence>
<accession>A0A1E3QZ77</accession>
<feature type="transmembrane region" description="Helical" evidence="6">
    <location>
        <begin position="12"/>
        <end position="33"/>
    </location>
</feature>
<keyword evidence="5 6" id="KW-0472">Membrane</keyword>
<feature type="transmembrane region" description="Helical" evidence="6">
    <location>
        <begin position="129"/>
        <end position="149"/>
    </location>
</feature>